<evidence type="ECO:0000256" key="3">
    <source>
        <dbReference type="ARBA" id="ARBA00023274"/>
    </source>
</evidence>
<geneLocation type="mitochondrion" evidence="5"/>
<sequence>MKNIKKSYIRYSLSLNQSRHIIRLGCFGIKSLSFGILNKNQLISIERSLIQKIKSFNIKSFKVWNLLLLNLNLTKLSSESRMGKGKGSVYTQAAYIKPGMILFEFQGLTRQQMCEVFKFIKKKVSFNIILIKR</sequence>
<accession>A0A0E3DBQ4</accession>
<dbReference type="Gene3D" id="3.90.1170.10">
    <property type="entry name" value="Ribosomal protein L10e/L16"/>
    <property type="match status" value="1"/>
</dbReference>
<gene>
    <name evidence="5" type="primary">rpl16</name>
    <name evidence="5" type="ORF">Atax.mt.03</name>
</gene>
<dbReference type="InterPro" id="IPR000114">
    <property type="entry name" value="Ribosomal_uL16_bact-type"/>
</dbReference>
<dbReference type="PRINTS" id="PR00060">
    <property type="entry name" value="RIBOSOMALL16"/>
</dbReference>
<dbReference type="GO" id="GO:0019843">
    <property type="term" value="F:rRNA binding"/>
    <property type="evidence" value="ECO:0007669"/>
    <property type="project" value="InterPro"/>
</dbReference>
<name>A0A0E3DBQ4_9FLOR</name>
<dbReference type="GO" id="GO:0003735">
    <property type="term" value="F:structural constituent of ribosome"/>
    <property type="evidence" value="ECO:0007669"/>
    <property type="project" value="InterPro"/>
</dbReference>
<evidence type="ECO:0000256" key="2">
    <source>
        <dbReference type="ARBA" id="ARBA00022980"/>
    </source>
</evidence>
<keyword evidence="5" id="KW-0496">Mitochondrion</keyword>
<evidence type="ECO:0000313" key="5">
    <source>
        <dbReference type="EMBL" id="AHX02397.1"/>
    </source>
</evidence>
<dbReference type="InterPro" id="IPR047873">
    <property type="entry name" value="Ribosomal_uL16"/>
</dbReference>
<dbReference type="GO" id="GO:0005762">
    <property type="term" value="C:mitochondrial large ribosomal subunit"/>
    <property type="evidence" value="ECO:0007669"/>
    <property type="project" value="TreeGrafter"/>
</dbReference>
<keyword evidence="3 4" id="KW-0687">Ribonucleoprotein</keyword>
<dbReference type="InterPro" id="IPR016180">
    <property type="entry name" value="Ribosomal_uL16_dom"/>
</dbReference>
<dbReference type="CDD" id="cd01433">
    <property type="entry name" value="Ribosomal_L16_L10e"/>
    <property type="match status" value="1"/>
</dbReference>
<proteinExistence type="inferred from homology"/>
<dbReference type="PANTHER" id="PTHR12220:SF13">
    <property type="entry name" value="LARGE RIBOSOMAL SUBUNIT PROTEIN UL16M"/>
    <property type="match status" value="1"/>
</dbReference>
<evidence type="ECO:0000256" key="1">
    <source>
        <dbReference type="ARBA" id="ARBA00008931"/>
    </source>
</evidence>
<evidence type="ECO:0000256" key="4">
    <source>
        <dbReference type="RuleBase" id="RU004413"/>
    </source>
</evidence>
<dbReference type="GeneID" id="24120767"/>
<dbReference type="Pfam" id="PF00252">
    <property type="entry name" value="Ribosomal_L16"/>
    <property type="match status" value="1"/>
</dbReference>
<dbReference type="RefSeq" id="YP_009131061.1">
    <property type="nucleotide sequence ID" value="NC_026843.1"/>
</dbReference>
<dbReference type="EMBL" id="KJ398158">
    <property type="protein sequence ID" value="AHX02397.1"/>
    <property type="molecule type" value="Genomic_DNA"/>
</dbReference>
<dbReference type="SUPFAM" id="SSF54686">
    <property type="entry name" value="Ribosomal protein L16p/L10e"/>
    <property type="match status" value="1"/>
</dbReference>
<comment type="similarity">
    <text evidence="1 4">Belongs to the universal ribosomal protein uL16 family.</text>
</comment>
<keyword evidence="2 4" id="KW-0689">Ribosomal protein</keyword>
<reference evidence="5" key="1">
    <citation type="submission" date="2014-02" db="EMBL/GenBank/DDBJ databases">
        <title>Complete mitochondrion genomes reveal florideophycean red algal diversity.</title>
        <authorList>
            <person name="Yang E.C."/>
            <person name="Yoon H.S."/>
        </authorList>
    </citation>
    <scope>NUCLEOTIDE SEQUENCE</scope>
    <source>
        <strain evidence="5">CCAP 1341/1</strain>
    </source>
</reference>
<organism evidence="5">
    <name type="scientific">Asparagopsis taxiformis</name>
    <dbReference type="NCBI Taxonomy" id="260499"/>
    <lineage>
        <taxon>Eukaryota</taxon>
        <taxon>Rhodophyta</taxon>
        <taxon>Florideophyceae</taxon>
        <taxon>Rhodymeniophycidae</taxon>
        <taxon>Bonnemaisoniales</taxon>
        <taxon>Bonnemaisoniaceae</taxon>
        <taxon>Asparagopsis</taxon>
    </lineage>
</organism>
<dbReference type="GO" id="GO:0032543">
    <property type="term" value="P:mitochondrial translation"/>
    <property type="evidence" value="ECO:0007669"/>
    <property type="project" value="TreeGrafter"/>
</dbReference>
<dbReference type="InterPro" id="IPR036920">
    <property type="entry name" value="Ribosomal_uL16_sf"/>
</dbReference>
<dbReference type="AlphaFoldDB" id="A0A0E3DBQ4"/>
<protein>
    <submittedName>
        <fullName evidence="5">Ribosomal protein L16</fullName>
    </submittedName>
</protein>
<dbReference type="PANTHER" id="PTHR12220">
    <property type="entry name" value="50S/60S RIBOSOMAL PROTEIN L16"/>
    <property type="match status" value="1"/>
</dbReference>